<proteinExistence type="predicted"/>
<dbReference type="SUPFAM" id="SSF56601">
    <property type="entry name" value="beta-lactamase/transpeptidase-like"/>
    <property type="match status" value="1"/>
</dbReference>
<dbReference type="InterPro" id="IPR050789">
    <property type="entry name" value="Diverse_Enzym_Activities"/>
</dbReference>
<accession>A0A2Z3I0L6</accession>
<dbReference type="PANTHER" id="PTHR43283">
    <property type="entry name" value="BETA-LACTAMASE-RELATED"/>
    <property type="match status" value="1"/>
</dbReference>
<dbReference type="Pfam" id="PF00144">
    <property type="entry name" value="Beta-lactamase"/>
    <property type="match status" value="1"/>
</dbReference>
<name>A0A2Z3I0L6_9CAUL</name>
<evidence type="ECO:0000259" key="1">
    <source>
        <dbReference type="Pfam" id="PF00144"/>
    </source>
</evidence>
<keyword evidence="3" id="KW-1185">Reference proteome</keyword>
<dbReference type="InterPro" id="IPR001466">
    <property type="entry name" value="Beta-lactam-related"/>
</dbReference>
<feature type="domain" description="Beta-lactamase-related" evidence="1">
    <location>
        <begin position="65"/>
        <end position="358"/>
    </location>
</feature>
<dbReference type="OrthoDB" id="5705574at2"/>
<dbReference type="Proteomes" id="UP000247763">
    <property type="component" value="Chromosome"/>
</dbReference>
<evidence type="ECO:0000313" key="2">
    <source>
        <dbReference type="EMBL" id="AWM78469.1"/>
    </source>
</evidence>
<sequence>MPDFPSSLVGLEPPGFPRTPFHTLPLSGESHQMPLRALILAALLALGVVARPALAANPPEGLEARLDAILARGAPGVSVIVYRDGVRLYRMDRGRIAPDARLPVASASKWMAAALVMTVVDEGRLSLDEPIGRRLPRFQGPAGEITLRQLLSFTAGQGGLLGMSDLLQESDLTLAESADRIAGRAQVDPPGRVFKYGGPSLQVAGALVEQATGQTWADLFEARIARPLGMTSTYWGHPLRPDLDPAGVRNPNLQGGAYTTAEDYGRFLGMVAGGGVLDGHRVLSEAAVAELEKVQTAGLPMAYRPPGLADVAAYDLGNWCEVAGPGGACLLASSPGAFGAYPWIDRRTGLYGLFFLKHQLPLVVEPIRQARELILSGAT</sequence>
<reference evidence="3" key="1">
    <citation type="submission" date="2018-05" db="EMBL/GenBank/DDBJ databases">
        <title>Genome sequencing of Phenylobacterium sp. HYN0004.</title>
        <authorList>
            <person name="Yi H."/>
            <person name="Baek C."/>
        </authorList>
    </citation>
    <scope>NUCLEOTIDE SEQUENCE [LARGE SCALE GENOMIC DNA]</scope>
    <source>
        <strain evidence="3">HYN0004</strain>
    </source>
</reference>
<protein>
    <recommendedName>
        <fullName evidence="1">Beta-lactamase-related domain-containing protein</fullName>
    </recommendedName>
</protein>
<dbReference type="AlphaFoldDB" id="A0A2Z3I0L6"/>
<organism evidence="2 3">
    <name type="scientific">Phenylobacterium parvum</name>
    <dbReference type="NCBI Taxonomy" id="2201350"/>
    <lineage>
        <taxon>Bacteria</taxon>
        <taxon>Pseudomonadati</taxon>
        <taxon>Pseudomonadota</taxon>
        <taxon>Alphaproteobacteria</taxon>
        <taxon>Caulobacterales</taxon>
        <taxon>Caulobacteraceae</taxon>
        <taxon>Phenylobacterium</taxon>
    </lineage>
</organism>
<dbReference type="InterPro" id="IPR012338">
    <property type="entry name" value="Beta-lactam/transpept-like"/>
</dbReference>
<dbReference type="Gene3D" id="3.40.710.10">
    <property type="entry name" value="DD-peptidase/beta-lactamase superfamily"/>
    <property type="match status" value="1"/>
</dbReference>
<gene>
    <name evidence="2" type="ORF">HYN04_12340</name>
</gene>
<dbReference type="EMBL" id="CP029479">
    <property type="protein sequence ID" value="AWM78469.1"/>
    <property type="molecule type" value="Genomic_DNA"/>
</dbReference>
<dbReference type="PANTHER" id="PTHR43283:SF3">
    <property type="entry name" value="BETA-LACTAMASE FAMILY PROTEIN (AFU_ORTHOLOGUE AFUA_5G07500)"/>
    <property type="match status" value="1"/>
</dbReference>
<evidence type="ECO:0000313" key="3">
    <source>
        <dbReference type="Proteomes" id="UP000247763"/>
    </source>
</evidence>
<dbReference type="KEGG" id="phb:HYN04_12340"/>